<dbReference type="AlphaFoldDB" id="A0A7Z0D6U6"/>
<organism evidence="3 4">
    <name type="scientific">Naumannella cuiyingiana</name>
    <dbReference type="NCBI Taxonomy" id="1347891"/>
    <lineage>
        <taxon>Bacteria</taxon>
        <taxon>Bacillati</taxon>
        <taxon>Actinomycetota</taxon>
        <taxon>Actinomycetes</taxon>
        <taxon>Propionibacteriales</taxon>
        <taxon>Propionibacteriaceae</taxon>
        <taxon>Naumannella</taxon>
    </lineage>
</organism>
<evidence type="ECO:0000313" key="3">
    <source>
        <dbReference type="EMBL" id="NYI69970.1"/>
    </source>
</evidence>
<dbReference type="RefSeq" id="WP_179443975.1">
    <property type="nucleotide sequence ID" value="NZ_JACBZS010000001.1"/>
</dbReference>
<feature type="compositionally biased region" description="Acidic residues" evidence="1">
    <location>
        <begin position="11"/>
        <end position="26"/>
    </location>
</feature>
<protein>
    <recommendedName>
        <fullName evidence="2">DUF5709 domain-containing protein</fullName>
    </recommendedName>
</protein>
<dbReference type="Pfam" id="PF18970">
    <property type="entry name" value="DUF5709"/>
    <property type="match status" value="1"/>
</dbReference>
<dbReference type="EMBL" id="JACBZS010000001">
    <property type="protein sequence ID" value="NYI69970.1"/>
    <property type="molecule type" value="Genomic_DNA"/>
</dbReference>
<evidence type="ECO:0000256" key="1">
    <source>
        <dbReference type="SAM" id="MobiDB-lite"/>
    </source>
</evidence>
<reference evidence="3 4" key="1">
    <citation type="submission" date="2020-07" db="EMBL/GenBank/DDBJ databases">
        <title>Sequencing the genomes of 1000 actinobacteria strains.</title>
        <authorList>
            <person name="Klenk H.-P."/>
        </authorList>
    </citation>
    <scope>NUCLEOTIDE SEQUENCE [LARGE SCALE GENOMIC DNA]</scope>
    <source>
        <strain evidence="3 4">DSM 103164</strain>
    </source>
</reference>
<proteinExistence type="predicted"/>
<evidence type="ECO:0000259" key="2">
    <source>
        <dbReference type="Pfam" id="PF18970"/>
    </source>
</evidence>
<gene>
    <name evidence="3" type="ORF">GGQ54_000530</name>
</gene>
<sequence length="173" mass="18468">MSEQNDQYEQVPDESEQLDQLSEDDSLIDRGVEDPLDEGYIAPDQWSAGEGYGNTAAEAEQGESLDMRLRQENPDVGPGSYGGEGTPEQEWGANNPGTGDLLEGREEAEEFDDPRGSDSINDPEVGNQRAGRLVDAETVDGEDVESEVLGTDVGLAGGAASAEEAAMHIVDEH</sequence>
<comment type="caution">
    <text evidence="3">The sequence shown here is derived from an EMBL/GenBank/DDBJ whole genome shotgun (WGS) entry which is preliminary data.</text>
</comment>
<keyword evidence="4" id="KW-1185">Reference proteome</keyword>
<dbReference type="InterPro" id="IPR043763">
    <property type="entry name" value="DUF5709"/>
</dbReference>
<evidence type="ECO:0000313" key="4">
    <source>
        <dbReference type="Proteomes" id="UP000527616"/>
    </source>
</evidence>
<feature type="region of interest" description="Disordered" evidence="1">
    <location>
        <begin position="1"/>
        <end position="144"/>
    </location>
</feature>
<accession>A0A7Z0D6U6</accession>
<name>A0A7Z0D6U6_9ACTN</name>
<feature type="domain" description="DUF5709" evidence="2">
    <location>
        <begin position="124"/>
        <end position="172"/>
    </location>
</feature>
<dbReference type="Proteomes" id="UP000527616">
    <property type="component" value="Unassembled WGS sequence"/>
</dbReference>